<dbReference type="AlphaFoldDB" id="A0A6N9I2V9"/>
<feature type="transmembrane region" description="Helical" evidence="1">
    <location>
        <begin position="34"/>
        <end position="55"/>
    </location>
</feature>
<evidence type="ECO:0000313" key="2">
    <source>
        <dbReference type="EMBL" id="MYV17290.1"/>
    </source>
</evidence>
<keyword evidence="1" id="KW-0472">Membrane</keyword>
<keyword evidence="1" id="KW-1133">Transmembrane helix</keyword>
<name>A0A6N9I2V9_9LACO</name>
<gene>
    <name evidence="2" type="ORF">GB993_07215</name>
</gene>
<dbReference type="EMBL" id="WEZQ01000012">
    <property type="protein sequence ID" value="MYV17290.1"/>
    <property type="molecule type" value="Genomic_DNA"/>
</dbReference>
<protein>
    <submittedName>
        <fullName evidence="2">Uncharacterized protein</fullName>
    </submittedName>
</protein>
<proteinExistence type="predicted"/>
<reference evidence="2 3" key="1">
    <citation type="journal article" date="2019" name="Appl. Environ. Microbiol.">
        <title>Genetic determinants of hydroxycinnamic acid metabolism in heterofermentative lactobacilli.</title>
        <authorList>
            <person name="Gaur G."/>
            <person name="Oh J.H."/>
            <person name="Filannino P."/>
            <person name="Gobbetti M."/>
            <person name="van Pijkeren J.P."/>
            <person name="Ganzle M.G."/>
        </authorList>
    </citation>
    <scope>NUCLEOTIDE SEQUENCE [LARGE SCALE GENOMIC DNA]</scope>
    <source>
        <strain evidence="2 3">C5</strain>
    </source>
</reference>
<evidence type="ECO:0000313" key="3">
    <source>
        <dbReference type="Proteomes" id="UP000449209"/>
    </source>
</evidence>
<accession>A0A6N9I2V9</accession>
<keyword evidence="1" id="KW-0812">Transmembrane</keyword>
<comment type="caution">
    <text evidence="2">The sequence shown here is derived from an EMBL/GenBank/DDBJ whole genome shotgun (WGS) entry which is preliminary data.</text>
</comment>
<evidence type="ECO:0000256" key="1">
    <source>
        <dbReference type="SAM" id="Phobius"/>
    </source>
</evidence>
<dbReference type="Proteomes" id="UP000449209">
    <property type="component" value="Unassembled WGS sequence"/>
</dbReference>
<organism evidence="2 3">
    <name type="scientific">Furfurilactobacillus milii</name>
    <dbReference type="NCBI Taxonomy" id="2888272"/>
    <lineage>
        <taxon>Bacteria</taxon>
        <taxon>Bacillati</taxon>
        <taxon>Bacillota</taxon>
        <taxon>Bacilli</taxon>
        <taxon>Lactobacillales</taxon>
        <taxon>Lactobacillaceae</taxon>
        <taxon>Furfurilactobacillus</taxon>
    </lineage>
</organism>
<dbReference type="RefSeq" id="WP_161003702.1">
    <property type="nucleotide sequence ID" value="NZ_WEZQ01000012.1"/>
</dbReference>
<sequence length="83" mass="9247">MLYANTNYKLYIDDQTVATFPTLSENSQRLSDNVLTVTSFLNCAFEIVGLFLMIAKGVVVKLLNFSSWKASVLKPTVKAALIR</sequence>